<sequence length="262" mass="29860">MNDAETNTCVVQLESVEIRDTTANTSEENIMDAIDRLSADDKKLLKRTWKIVGKNMKETGGRIFEMIFDQSPDTKTLFPFMKPQVSGGKADKISLDIQFHGLRFMQIIESAITYLDHIKDLEPVLDNLGRRHGRLIERTAFRTHHWATFIECTLFRFRHLIIQDSGFSSDVGKTDKAVILWRIVLKAIIKRMKMGLAQDLKNRKAHREFKINSNLQNGVEKLSLKDRQNGLCVSPLTPCLSPNSMISQKSSISSTSSCFTQQ</sequence>
<evidence type="ECO:0000313" key="2">
    <source>
        <dbReference type="WBParaSite" id="JU765_v2.g19093.t1"/>
    </source>
</evidence>
<dbReference type="Proteomes" id="UP000887576">
    <property type="component" value="Unplaced"/>
</dbReference>
<organism evidence="1 2">
    <name type="scientific">Panagrolaimus sp. JU765</name>
    <dbReference type="NCBI Taxonomy" id="591449"/>
    <lineage>
        <taxon>Eukaryota</taxon>
        <taxon>Metazoa</taxon>
        <taxon>Ecdysozoa</taxon>
        <taxon>Nematoda</taxon>
        <taxon>Chromadorea</taxon>
        <taxon>Rhabditida</taxon>
        <taxon>Tylenchina</taxon>
        <taxon>Panagrolaimomorpha</taxon>
        <taxon>Panagrolaimoidea</taxon>
        <taxon>Panagrolaimidae</taxon>
        <taxon>Panagrolaimus</taxon>
    </lineage>
</organism>
<name>A0AC34QTK7_9BILA</name>
<accession>A0AC34QTK7</accession>
<proteinExistence type="predicted"/>
<protein>
    <submittedName>
        <fullName evidence="2">Globin family profile domain-containing protein</fullName>
    </submittedName>
</protein>
<evidence type="ECO:0000313" key="1">
    <source>
        <dbReference type="Proteomes" id="UP000887576"/>
    </source>
</evidence>
<reference evidence="2" key="1">
    <citation type="submission" date="2022-11" db="UniProtKB">
        <authorList>
            <consortium name="WormBaseParasite"/>
        </authorList>
    </citation>
    <scope>IDENTIFICATION</scope>
</reference>
<dbReference type="WBParaSite" id="JU765_v2.g19093.t1">
    <property type="protein sequence ID" value="JU765_v2.g19093.t1"/>
    <property type="gene ID" value="JU765_v2.g19093"/>
</dbReference>